<comment type="caution">
    <text evidence="2">The sequence shown here is derived from an EMBL/GenBank/DDBJ whole genome shotgun (WGS) entry which is preliminary data.</text>
</comment>
<evidence type="ECO:0000313" key="2">
    <source>
        <dbReference type="EMBL" id="KAK3737306.1"/>
    </source>
</evidence>
<evidence type="ECO:0000256" key="1">
    <source>
        <dbReference type="SAM" id="MobiDB-lite"/>
    </source>
</evidence>
<keyword evidence="3" id="KW-1185">Reference proteome</keyword>
<proteinExistence type="predicted"/>
<accession>A0AAE1CUT1</accession>
<dbReference type="AlphaFoldDB" id="A0AAE1CUT1"/>
<protein>
    <submittedName>
        <fullName evidence="2">Uncharacterized protein</fullName>
    </submittedName>
</protein>
<name>A0AAE1CUT1_9GAST</name>
<organism evidence="2 3">
    <name type="scientific">Elysia crispata</name>
    <name type="common">lettuce slug</name>
    <dbReference type="NCBI Taxonomy" id="231223"/>
    <lineage>
        <taxon>Eukaryota</taxon>
        <taxon>Metazoa</taxon>
        <taxon>Spiralia</taxon>
        <taxon>Lophotrochozoa</taxon>
        <taxon>Mollusca</taxon>
        <taxon>Gastropoda</taxon>
        <taxon>Heterobranchia</taxon>
        <taxon>Euthyneura</taxon>
        <taxon>Panpulmonata</taxon>
        <taxon>Sacoglossa</taxon>
        <taxon>Placobranchoidea</taxon>
        <taxon>Plakobranchidae</taxon>
        <taxon>Elysia</taxon>
    </lineage>
</organism>
<dbReference type="EMBL" id="JAWDGP010006658">
    <property type="protein sequence ID" value="KAK3737306.1"/>
    <property type="molecule type" value="Genomic_DNA"/>
</dbReference>
<sequence>MQIYCQNVGPTPPDGAGYRAVSRGILPSRRTAADISARQATCRILRATDTDSNTDLDTGGIDPFSPCPAPMTETKKHPANMTYM</sequence>
<evidence type="ECO:0000313" key="3">
    <source>
        <dbReference type="Proteomes" id="UP001283361"/>
    </source>
</evidence>
<reference evidence="2" key="1">
    <citation type="journal article" date="2023" name="G3 (Bethesda)">
        <title>A reference genome for the long-term kleptoplast-retaining sea slug Elysia crispata morphotype clarki.</title>
        <authorList>
            <person name="Eastman K.E."/>
            <person name="Pendleton A.L."/>
            <person name="Shaikh M.A."/>
            <person name="Suttiyut T."/>
            <person name="Ogas R."/>
            <person name="Tomko P."/>
            <person name="Gavelis G."/>
            <person name="Widhalm J.R."/>
            <person name="Wisecaver J.H."/>
        </authorList>
    </citation>
    <scope>NUCLEOTIDE SEQUENCE</scope>
    <source>
        <strain evidence="2">ECLA1</strain>
    </source>
</reference>
<dbReference type="Proteomes" id="UP001283361">
    <property type="component" value="Unassembled WGS sequence"/>
</dbReference>
<gene>
    <name evidence="2" type="ORF">RRG08_067372</name>
</gene>
<feature type="region of interest" description="Disordered" evidence="1">
    <location>
        <begin position="50"/>
        <end position="84"/>
    </location>
</feature>